<evidence type="ECO:0000256" key="4">
    <source>
        <dbReference type="ARBA" id="ARBA00022729"/>
    </source>
</evidence>
<dbReference type="SMART" id="SM00365">
    <property type="entry name" value="LRR_SD22"/>
    <property type="match status" value="5"/>
</dbReference>
<evidence type="ECO:0000256" key="1">
    <source>
        <dbReference type="ARBA" id="ARBA00004479"/>
    </source>
</evidence>
<feature type="compositionally biased region" description="Low complexity" evidence="10">
    <location>
        <begin position="1115"/>
        <end position="1126"/>
    </location>
</feature>
<dbReference type="InterPro" id="IPR032675">
    <property type="entry name" value="LRR_dom_sf"/>
</dbReference>
<evidence type="ECO:0000256" key="12">
    <source>
        <dbReference type="SAM" id="SignalP"/>
    </source>
</evidence>
<keyword evidence="7 11" id="KW-0472">Membrane</keyword>
<name>A0ABQ9MNW7_HEVBR</name>
<keyword evidence="4 12" id="KW-0732">Signal</keyword>
<evidence type="ECO:0000313" key="14">
    <source>
        <dbReference type="Proteomes" id="UP001174677"/>
    </source>
</evidence>
<dbReference type="Pfam" id="PF00560">
    <property type="entry name" value="LRR_1"/>
    <property type="match status" value="9"/>
</dbReference>
<dbReference type="SUPFAM" id="SSF52058">
    <property type="entry name" value="L domain-like"/>
    <property type="match status" value="1"/>
</dbReference>
<comment type="subcellular location">
    <subcellularLocation>
        <location evidence="1">Membrane</location>
        <topology evidence="1">Single-pass type I membrane protein</topology>
    </subcellularLocation>
</comment>
<evidence type="ECO:0000256" key="9">
    <source>
        <dbReference type="ARBA" id="ARBA00023180"/>
    </source>
</evidence>
<evidence type="ECO:0000256" key="3">
    <source>
        <dbReference type="ARBA" id="ARBA00022692"/>
    </source>
</evidence>
<accession>A0ABQ9MNW7</accession>
<keyword evidence="8" id="KW-0675">Receptor</keyword>
<keyword evidence="9" id="KW-0325">Glycoprotein</keyword>
<reference evidence="13" key="1">
    <citation type="journal article" date="2023" name="Plant Biotechnol. J.">
        <title>Chromosome-level wild Hevea brasiliensis genome provides new tools for genomic-assisted breeding and valuable loci to elevate rubber yield.</title>
        <authorList>
            <person name="Cheng H."/>
            <person name="Song X."/>
            <person name="Hu Y."/>
            <person name="Wu T."/>
            <person name="Yang Q."/>
            <person name="An Z."/>
            <person name="Feng S."/>
            <person name="Deng Z."/>
            <person name="Wu W."/>
            <person name="Zeng X."/>
            <person name="Tu M."/>
            <person name="Wang X."/>
            <person name="Huang H."/>
        </authorList>
    </citation>
    <scope>NUCLEOTIDE SEQUENCE</scope>
    <source>
        <strain evidence="13">MT/VB/25A 57/8</strain>
    </source>
</reference>
<keyword evidence="2" id="KW-0433">Leucine-rich repeat</keyword>
<feature type="transmembrane region" description="Helical" evidence="11">
    <location>
        <begin position="998"/>
        <end position="1020"/>
    </location>
</feature>
<feature type="chain" id="PRO_5047249293" description="Leucine-rich repeat-containing N-terminal plant-type domain-containing protein" evidence="12">
    <location>
        <begin position="29"/>
        <end position="1137"/>
    </location>
</feature>
<keyword evidence="3 11" id="KW-0812">Transmembrane</keyword>
<evidence type="ECO:0000256" key="5">
    <source>
        <dbReference type="ARBA" id="ARBA00022737"/>
    </source>
</evidence>
<evidence type="ECO:0008006" key="15">
    <source>
        <dbReference type="Google" id="ProtNLM"/>
    </source>
</evidence>
<evidence type="ECO:0000256" key="2">
    <source>
        <dbReference type="ARBA" id="ARBA00022614"/>
    </source>
</evidence>
<gene>
    <name evidence="13" type="ORF">P3X46_008776</name>
</gene>
<dbReference type="PRINTS" id="PR00019">
    <property type="entry name" value="LEURICHRPT"/>
</dbReference>
<evidence type="ECO:0000256" key="8">
    <source>
        <dbReference type="ARBA" id="ARBA00023170"/>
    </source>
</evidence>
<feature type="region of interest" description="Disordered" evidence="10">
    <location>
        <begin position="1115"/>
        <end position="1137"/>
    </location>
</feature>
<protein>
    <recommendedName>
        <fullName evidence="15">Leucine-rich repeat-containing N-terminal plant-type domain-containing protein</fullName>
    </recommendedName>
</protein>
<dbReference type="Gene3D" id="3.80.10.10">
    <property type="entry name" value="Ribonuclease Inhibitor"/>
    <property type="match status" value="3"/>
</dbReference>
<dbReference type="Proteomes" id="UP001174677">
    <property type="component" value="Chromosome 5"/>
</dbReference>
<comment type="caution">
    <text evidence="13">The sequence shown here is derived from an EMBL/GenBank/DDBJ whole genome shotgun (WGS) entry which is preliminary data.</text>
</comment>
<dbReference type="SUPFAM" id="SSF52047">
    <property type="entry name" value="RNI-like"/>
    <property type="match status" value="2"/>
</dbReference>
<dbReference type="PANTHER" id="PTHR27000:SF662">
    <property type="entry name" value="LEUCINE-RICH REPEAT (LRR) FAMILY PROTEIN"/>
    <property type="match status" value="1"/>
</dbReference>
<sequence>MKISFLMRFLQLPVLTLVFAVHVALVSGICQSDQQSLLVQLSNTLAFNQSKSTKLVTWKFNEDCCEWAGVSCDLGGKVTGLNLSNESISGGLQNSNALFSLQYLQNLDLSFNNCSTALPDRFANLTRLVSLNLSNAGFVGQIPVAISRMRTLVTLDLSSNLYFSGDRSLKLQNPNLATLVSNLTGLIELYLDGVNISSHGNDWCQDLAFSLPNLQVLSLSNCFLSGPIDSSLAQLRYLSVIRLDGNNFSAPVPEFFAKFSNLKILHLSDCNLQGKFPPKVFQVSTLEILDLSYNHDLLGYLPDGLQNASLKNLVLSYTNFSGRLPDSIGTLRNLSRIELATCKFNGSIPISIANLTELVYLDFSSNMFSGPIPSFGKSKKLVYIDFSHNQLSGEIPSNHFEGLFKLLYIDLRFNSLNGSIPSSLFAIPSLQKVQLSFNQFTGQVPEFSTASSSSLDTLDLSSNKLEGPIPSSVFDIKRLNVLILSSNKFNGTIQLDGIRKLSNLTKIDLSYNNLTVENASNATSSSFPQLSTLKLVSCKLRVFPDLSNQSKLIMLDLSDNQITGVVPHWIWKVGNGSLLYLNLSHNLLDDLEQPHSAPNLVVLDLHYNRLKGGIPTFPPTITYVDYSSNNFTSVIPDNIGTNLSVAIFFSLSNNSLTGVIPKSICNATNLQVLDLSDNGLNDTIPACLIERSENLGVLNLRRNKFSGNIPENFQENCNLKTLDMSGNLLEGKVPQSLINCTTLEVLDLGSNKFNDAFPCLLRNMSSLRVLVLRNNNFYGNLLCPQIDVKWTKLQIVDIASNNFSGRLPNSVLSKWKAMMGDGNETHDHLKFTVLRLGQLYYQDSITVTSKGLEMNLVKILTVFTTIDVSGNKFEGPIPERLGQLNALYALNLSHNALVGQIPSALGNLLHLESLDLSDNKLTGEIPQQLAKLTFLSVLNLSNNMLVGRIPTSTQLQSFSAASFANNEGLCGAPLEEKCLDTSALPTARQQNPRNEFDWQFIVPGLGFGVGAGAVVAPLMFWKRTNECFDKRIDKILMVLLPMLGLIYYTSDDWRIEPGETFEEDTTDVDDSDEDEDIFGGRYCVFCTKLDITRKQAIHDLKCTCYHSPPVSSSCSSTFSSCSSGSSQAQYKQGREKL</sequence>
<evidence type="ECO:0000256" key="10">
    <source>
        <dbReference type="SAM" id="MobiDB-lite"/>
    </source>
</evidence>
<organism evidence="13 14">
    <name type="scientific">Hevea brasiliensis</name>
    <name type="common">Para rubber tree</name>
    <name type="synonym">Siphonia brasiliensis</name>
    <dbReference type="NCBI Taxonomy" id="3981"/>
    <lineage>
        <taxon>Eukaryota</taxon>
        <taxon>Viridiplantae</taxon>
        <taxon>Streptophyta</taxon>
        <taxon>Embryophyta</taxon>
        <taxon>Tracheophyta</taxon>
        <taxon>Spermatophyta</taxon>
        <taxon>Magnoliopsida</taxon>
        <taxon>eudicotyledons</taxon>
        <taxon>Gunneridae</taxon>
        <taxon>Pentapetalae</taxon>
        <taxon>rosids</taxon>
        <taxon>fabids</taxon>
        <taxon>Malpighiales</taxon>
        <taxon>Euphorbiaceae</taxon>
        <taxon>Crotonoideae</taxon>
        <taxon>Micrandreae</taxon>
        <taxon>Hevea</taxon>
    </lineage>
</organism>
<evidence type="ECO:0000256" key="11">
    <source>
        <dbReference type="SAM" id="Phobius"/>
    </source>
</evidence>
<evidence type="ECO:0000256" key="7">
    <source>
        <dbReference type="ARBA" id="ARBA00023136"/>
    </source>
</evidence>
<dbReference type="Pfam" id="PF13855">
    <property type="entry name" value="LRR_8"/>
    <property type="match status" value="2"/>
</dbReference>
<keyword evidence="5" id="KW-0677">Repeat</keyword>
<dbReference type="PANTHER" id="PTHR27000">
    <property type="entry name" value="LEUCINE-RICH REPEAT RECEPTOR-LIKE PROTEIN KINASE FAMILY PROTEIN-RELATED"/>
    <property type="match status" value="1"/>
</dbReference>
<dbReference type="InterPro" id="IPR001611">
    <property type="entry name" value="Leu-rich_rpt"/>
</dbReference>
<feature type="signal peptide" evidence="12">
    <location>
        <begin position="1"/>
        <end position="28"/>
    </location>
</feature>
<dbReference type="EMBL" id="JARPOI010000005">
    <property type="protein sequence ID" value="KAJ9180548.1"/>
    <property type="molecule type" value="Genomic_DNA"/>
</dbReference>
<proteinExistence type="predicted"/>
<evidence type="ECO:0000256" key="6">
    <source>
        <dbReference type="ARBA" id="ARBA00022989"/>
    </source>
</evidence>
<keyword evidence="14" id="KW-1185">Reference proteome</keyword>
<keyword evidence="6 11" id="KW-1133">Transmembrane helix</keyword>
<evidence type="ECO:0000313" key="13">
    <source>
        <dbReference type="EMBL" id="KAJ9180548.1"/>
    </source>
</evidence>
<dbReference type="PROSITE" id="PS51450">
    <property type="entry name" value="LRR"/>
    <property type="match status" value="2"/>
</dbReference>